<comment type="caution">
    <text evidence="2">The sequence shown here is derived from an EMBL/GenBank/DDBJ whole genome shotgun (WGS) entry which is preliminary data.</text>
</comment>
<dbReference type="InterPro" id="IPR036513">
    <property type="entry name" value="STAS_dom_sf"/>
</dbReference>
<keyword evidence="3" id="KW-1185">Reference proteome</keyword>
<sequence>MNTENTSSQADCIALPQQLDFAHCTELRLAIEASRGQPLALDAHHVEFLGGAGAELLLATRAEWAARDLAFELKQPSDDFLKGMERLGLPHDCLLERGSA</sequence>
<dbReference type="Proteomes" id="UP001157961">
    <property type="component" value="Unassembled WGS sequence"/>
</dbReference>
<reference evidence="2 3" key="1">
    <citation type="submission" date="2017-05" db="EMBL/GenBank/DDBJ databases">
        <authorList>
            <person name="Varghese N."/>
            <person name="Submissions S."/>
        </authorList>
    </citation>
    <scope>NUCLEOTIDE SEQUENCE [LARGE SCALE GENOMIC DNA]</scope>
    <source>
        <strain evidence="2 3">DSM 29734</strain>
    </source>
</reference>
<evidence type="ECO:0000313" key="3">
    <source>
        <dbReference type="Proteomes" id="UP001157961"/>
    </source>
</evidence>
<dbReference type="RefSeq" id="WP_283427670.1">
    <property type="nucleotide sequence ID" value="NZ_FXTY01000009.1"/>
</dbReference>
<dbReference type="InterPro" id="IPR058548">
    <property type="entry name" value="MlaB-like_STAS"/>
</dbReference>
<organism evidence="2 3">
    <name type="scientific">Shimia sagamensis</name>
    <dbReference type="NCBI Taxonomy" id="1566352"/>
    <lineage>
        <taxon>Bacteria</taxon>
        <taxon>Pseudomonadati</taxon>
        <taxon>Pseudomonadota</taxon>
        <taxon>Alphaproteobacteria</taxon>
        <taxon>Rhodobacterales</taxon>
        <taxon>Roseobacteraceae</taxon>
    </lineage>
</organism>
<feature type="domain" description="MlaB-like STAS" evidence="1">
    <location>
        <begin position="13"/>
        <end position="89"/>
    </location>
</feature>
<evidence type="ECO:0000313" key="2">
    <source>
        <dbReference type="EMBL" id="SMP33992.1"/>
    </source>
</evidence>
<gene>
    <name evidence="2" type="ORF">SAMN06265373_109173</name>
</gene>
<protein>
    <submittedName>
        <fullName evidence="2">STAS domain-containing protein</fullName>
    </submittedName>
</protein>
<accession>A0ABY1PGN3</accession>
<dbReference type="EMBL" id="FXTY01000009">
    <property type="protein sequence ID" value="SMP33992.1"/>
    <property type="molecule type" value="Genomic_DNA"/>
</dbReference>
<dbReference type="Pfam" id="PF13466">
    <property type="entry name" value="STAS_2"/>
    <property type="match status" value="1"/>
</dbReference>
<evidence type="ECO:0000259" key="1">
    <source>
        <dbReference type="Pfam" id="PF13466"/>
    </source>
</evidence>
<dbReference type="SUPFAM" id="SSF52091">
    <property type="entry name" value="SpoIIaa-like"/>
    <property type="match status" value="1"/>
</dbReference>
<proteinExistence type="predicted"/>
<dbReference type="Gene3D" id="3.30.750.24">
    <property type="entry name" value="STAS domain"/>
    <property type="match status" value="1"/>
</dbReference>
<name>A0ABY1PGN3_9RHOB</name>